<evidence type="ECO:0000259" key="9">
    <source>
        <dbReference type="SMART" id="SM00482"/>
    </source>
</evidence>
<evidence type="ECO:0000256" key="7">
    <source>
        <dbReference type="ARBA" id="ARBA00023125"/>
    </source>
</evidence>
<comment type="similarity">
    <text evidence="1">Belongs to the DNA polymerase type-A family.</text>
</comment>
<comment type="caution">
    <text evidence="10">The sequence shown here is derived from an EMBL/GenBank/DDBJ whole genome shotgun (WGS) entry which is preliminary data.</text>
</comment>
<dbReference type="PROSITE" id="PS00447">
    <property type="entry name" value="DNA_POLYMERASE_A"/>
    <property type="match status" value="1"/>
</dbReference>
<dbReference type="SMART" id="SM00482">
    <property type="entry name" value="POLAc"/>
    <property type="match status" value="1"/>
</dbReference>
<dbReference type="PRINTS" id="PR00868">
    <property type="entry name" value="DNAPOLI"/>
</dbReference>
<dbReference type="PANTHER" id="PTHR10133:SF27">
    <property type="entry name" value="DNA POLYMERASE NU"/>
    <property type="match status" value="1"/>
</dbReference>
<dbReference type="EC" id="2.7.7.7" evidence="2"/>
<dbReference type="InterPro" id="IPR002298">
    <property type="entry name" value="DNA_polymerase_A"/>
</dbReference>
<evidence type="ECO:0000256" key="4">
    <source>
        <dbReference type="ARBA" id="ARBA00022695"/>
    </source>
</evidence>
<dbReference type="SUPFAM" id="SSF56672">
    <property type="entry name" value="DNA/RNA polymerases"/>
    <property type="match status" value="1"/>
</dbReference>
<dbReference type="GO" id="GO:0003887">
    <property type="term" value="F:DNA-directed DNA polymerase activity"/>
    <property type="evidence" value="ECO:0007669"/>
    <property type="project" value="UniProtKB-KW"/>
</dbReference>
<dbReference type="InterPro" id="IPR019760">
    <property type="entry name" value="DNA-dir_DNA_pol_A_CS"/>
</dbReference>
<name>A0A0F9K0Z1_9ZZZZ</name>
<evidence type="ECO:0000256" key="1">
    <source>
        <dbReference type="ARBA" id="ARBA00007705"/>
    </source>
</evidence>
<dbReference type="Gene3D" id="3.30.70.370">
    <property type="match status" value="1"/>
</dbReference>
<dbReference type="InterPro" id="IPR043502">
    <property type="entry name" value="DNA/RNA_pol_sf"/>
</dbReference>
<gene>
    <name evidence="10" type="ORF">LCGC14_1461960</name>
</gene>
<feature type="domain" description="DNA-directed DNA polymerase family A palm" evidence="9">
    <location>
        <begin position="49"/>
        <end position="245"/>
    </location>
</feature>
<evidence type="ECO:0000256" key="5">
    <source>
        <dbReference type="ARBA" id="ARBA00022705"/>
    </source>
</evidence>
<keyword evidence="6" id="KW-0239">DNA-directed DNA polymerase</keyword>
<evidence type="ECO:0000256" key="6">
    <source>
        <dbReference type="ARBA" id="ARBA00022932"/>
    </source>
</evidence>
<organism evidence="10">
    <name type="scientific">marine sediment metagenome</name>
    <dbReference type="NCBI Taxonomy" id="412755"/>
    <lineage>
        <taxon>unclassified sequences</taxon>
        <taxon>metagenomes</taxon>
        <taxon>ecological metagenomes</taxon>
    </lineage>
</organism>
<dbReference type="PANTHER" id="PTHR10133">
    <property type="entry name" value="DNA POLYMERASE I"/>
    <property type="match status" value="1"/>
</dbReference>
<evidence type="ECO:0000256" key="3">
    <source>
        <dbReference type="ARBA" id="ARBA00022679"/>
    </source>
</evidence>
<keyword evidence="7" id="KW-0238">DNA-binding</keyword>
<keyword evidence="5" id="KW-0235">DNA replication</keyword>
<proteinExistence type="inferred from homology"/>
<sequence length="265" mass="30064">LKDLVGLVRAHSHFHLDSATKRITSEDIQMHNLPAAKRPGDIHPKAGPVRRILMPDSGEWTRFDMSQIELRVLGYFCQDPVMLRALASTGDETTDIHGTTQSALGLYSRVISKNFNFGSIYGGSIPILSTFTNIKDLKVLAAYQQKYFDTYPVMKTWLDNQREQGLRDGYVTTLHGQQLSLRIPMMSSERHAGNCAVNYPIQGSAAEAFKRLIIAILEVVPMEDLVLQVHDEELLEGYYELPEEELAHLEPFWTPLEVSHITRWQ</sequence>
<reference evidence="10" key="1">
    <citation type="journal article" date="2015" name="Nature">
        <title>Complex archaea that bridge the gap between prokaryotes and eukaryotes.</title>
        <authorList>
            <person name="Spang A."/>
            <person name="Saw J.H."/>
            <person name="Jorgensen S.L."/>
            <person name="Zaremba-Niedzwiedzka K."/>
            <person name="Martijn J."/>
            <person name="Lind A.E."/>
            <person name="van Eijk R."/>
            <person name="Schleper C."/>
            <person name="Guy L."/>
            <person name="Ettema T.J."/>
        </authorList>
    </citation>
    <scope>NUCLEOTIDE SEQUENCE</scope>
</reference>
<evidence type="ECO:0000313" key="10">
    <source>
        <dbReference type="EMBL" id="KKM68341.1"/>
    </source>
</evidence>
<dbReference type="InterPro" id="IPR001098">
    <property type="entry name" value="DNA-dir_DNA_pol_A_palm_dom"/>
</dbReference>
<evidence type="ECO:0000256" key="2">
    <source>
        <dbReference type="ARBA" id="ARBA00012417"/>
    </source>
</evidence>
<dbReference type="Pfam" id="PF00476">
    <property type="entry name" value="DNA_pol_A"/>
    <property type="match status" value="1"/>
</dbReference>
<dbReference type="AlphaFoldDB" id="A0A0F9K0Z1"/>
<comment type="catalytic activity">
    <reaction evidence="8">
        <text>DNA(n) + a 2'-deoxyribonucleoside 5'-triphosphate = DNA(n+1) + diphosphate</text>
        <dbReference type="Rhea" id="RHEA:22508"/>
        <dbReference type="Rhea" id="RHEA-COMP:17339"/>
        <dbReference type="Rhea" id="RHEA-COMP:17340"/>
        <dbReference type="ChEBI" id="CHEBI:33019"/>
        <dbReference type="ChEBI" id="CHEBI:61560"/>
        <dbReference type="ChEBI" id="CHEBI:173112"/>
        <dbReference type="EC" id="2.7.7.7"/>
    </reaction>
</comment>
<dbReference type="GO" id="GO:0006261">
    <property type="term" value="P:DNA-templated DNA replication"/>
    <property type="evidence" value="ECO:0007669"/>
    <property type="project" value="InterPro"/>
</dbReference>
<dbReference type="GO" id="GO:0003677">
    <property type="term" value="F:DNA binding"/>
    <property type="evidence" value="ECO:0007669"/>
    <property type="project" value="UniProtKB-KW"/>
</dbReference>
<protein>
    <recommendedName>
        <fullName evidence="2">DNA-directed DNA polymerase</fullName>
        <ecNumber evidence="2">2.7.7.7</ecNumber>
    </recommendedName>
</protein>
<keyword evidence="3" id="KW-0808">Transferase</keyword>
<accession>A0A0F9K0Z1</accession>
<dbReference type="EMBL" id="LAZR01010186">
    <property type="protein sequence ID" value="KKM68341.1"/>
    <property type="molecule type" value="Genomic_DNA"/>
</dbReference>
<dbReference type="Gene3D" id="1.10.150.20">
    <property type="entry name" value="5' to 3' exonuclease, C-terminal subdomain"/>
    <property type="match status" value="1"/>
</dbReference>
<dbReference type="GO" id="GO:0006302">
    <property type="term" value="P:double-strand break repair"/>
    <property type="evidence" value="ECO:0007669"/>
    <property type="project" value="TreeGrafter"/>
</dbReference>
<keyword evidence="4" id="KW-0548">Nucleotidyltransferase</keyword>
<evidence type="ECO:0000256" key="8">
    <source>
        <dbReference type="ARBA" id="ARBA00049244"/>
    </source>
</evidence>
<feature type="non-terminal residue" evidence="10">
    <location>
        <position position="1"/>
    </location>
</feature>